<dbReference type="EMBL" id="CH474027">
    <property type="protein sequence ID" value="EDL76506.1"/>
    <property type="molecule type" value="Genomic_DNA"/>
</dbReference>
<accession>A6K7G3</accession>
<dbReference type="Proteomes" id="UP000234681">
    <property type="component" value="Chromosome 7"/>
</dbReference>
<protein>
    <submittedName>
        <fullName evidence="2">RCG59213</fullName>
    </submittedName>
</protein>
<evidence type="ECO:0000313" key="3">
    <source>
        <dbReference type="Proteomes" id="UP000234681"/>
    </source>
</evidence>
<feature type="chain" id="PRO_5039941959" evidence="1">
    <location>
        <begin position="21"/>
        <end position="89"/>
    </location>
</feature>
<dbReference type="AlphaFoldDB" id="A6K7G3"/>
<feature type="signal peptide" evidence="1">
    <location>
        <begin position="1"/>
        <end position="20"/>
    </location>
</feature>
<gene>
    <name evidence="2" type="ORF">rCG_59213</name>
</gene>
<evidence type="ECO:0000256" key="1">
    <source>
        <dbReference type="SAM" id="SignalP"/>
    </source>
</evidence>
<reference evidence="3" key="1">
    <citation type="submission" date="2005-09" db="EMBL/GenBank/DDBJ databases">
        <authorList>
            <person name="Mural R.J."/>
            <person name="Li P.W."/>
            <person name="Adams M.D."/>
            <person name="Amanatides P.G."/>
            <person name="Baden-Tillson H."/>
            <person name="Barnstead M."/>
            <person name="Chin S.H."/>
            <person name="Dew I."/>
            <person name="Evans C.A."/>
            <person name="Ferriera S."/>
            <person name="Flanigan M."/>
            <person name="Fosler C."/>
            <person name="Glodek A."/>
            <person name="Gu Z."/>
            <person name="Holt R.A."/>
            <person name="Jennings D."/>
            <person name="Kraft C.L."/>
            <person name="Lu F."/>
            <person name="Nguyen T."/>
            <person name="Nusskern D.R."/>
            <person name="Pfannkoch C.M."/>
            <person name="Sitter C."/>
            <person name="Sutton G.G."/>
            <person name="Venter J.C."/>
            <person name="Wang Z."/>
            <person name="Woodage T."/>
            <person name="Zheng X.H."/>
            <person name="Zhong F."/>
        </authorList>
    </citation>
    <scope>NUCLEOTIDE SEQUENCE [LARGE SCALE GENOMIC DNA]</scope>
    <source>
        <strain>BN</strain>
        <strain evidence="3">Sprague-Dawley</strain>
    </source>
</reference>
<keyword evidence="1" id="KW-0732">Signal</keyword>
<evidence type="ECO:0000313" key="2">
    <source>
        <dbReference type="EMBL" id="EDL76506.1"/>
    </source>
</evidence>
<name>A6K7G3_RAT</name>
<sequence length="89" mass="9957">MAGMRHWILCLCRVCHHVRSALPLCDVTVILCVVTSSPMTSHHLTIVMSDLLSYVFCVDTLCVPREGFGSGHCAWHFPIMTSLYSHPEV</sequence>
<organism evidence="2 3">
    <name type="scientific">Rattus norvegicus</name>
    <name type="common">Rat</name>
    <dbReference type="NCBI Taxonomy" id="10116"/>
    <lineage>
        <taxon>Eukaryota</taxon>
        <taxon>Metazoa</taxon>
        <taxon>Chordata</taxon>
        <taxon>Craniata</taxon>
        <taxon>Vertebrata</taxon>
        <taxon>Euteleostomi</taxon>
        <taxon>Mammalia</taxon>
        <taxon>Eutheria</taxon>
        <taxon>Euarchontoglires</taxon>
        <taxon>Glires</taxon>
        <taxon>Rodentia</taxon>
        <taxon>Myomorpha</taxon>
        <taxon>Muroidea</taxon>
        <taxon>Muridae</taxon>
        <taxon>Murinae</taxon>
        <taxon>Rattus</taxon>
    </lineage>
</organism>
<proteinExistence type="predicted"/>